<dbReference type="OrthoDB" id="2800473at2759"/>
<evidence type="ECO:0000256" key="1">
    <source>
        <dbReference type="SAM" id="MobiDB-lite"/>
    </source>
</evidence>
<dbReference type="AlphaFoldDB" id="A0A165NHP0"/>
<evidence type="ECO:0000313" key="3">
    <source>
        <dbReference type="Proteomes" id="UP000076727"/>
    </source>
</evidence>
<sequence length="346" mass="37841">MVTHYAAEAKQEEHVPELRAVEVESLTISFVDDNLGQWFSKDPPSQSSSLDSLTSYYCGKLSQPAGLASVKAATSRKPTICDLNLSSASPGEPTLLFENAPSPGNVSNPTSDPDLRAYNEFSTAYLKSAPVWEKLEKRHGGNHSRSHSLASPPSGALRRRQTTRRHAIYGGTGLPGIPVPFDDPEETKVNPARATIASFDSNKAVCAISERSFSDSPTKDAHFRSARLASDSPTKPLVTTPIRARRFFDGPEDDSDLCYDLSITAVSSGSCDELDRFSPVKKSRRSIEPLKIRTPGKRTGVEAQAKQVVDLRTDRGAKQSKVLDHLPMMRELLDLVDEATKSWEDV</sequence>
<evidence type="ECO:0000313" key="2">
    <source>
        <dbReference type="EMBL" id="KZT66984.1"/>
    </source>
</evidence>
<dbReference type="EMBL" id="KV429081">
    <property type="protein sequence ID" value="KZT66984.1"/>
    <property type="molecule type" value="Genomic_DNA"/>
</dbReference>
<feature type="region of interest" description="Disordered" evidence="1">
    <location>
        <begin position="136"/>
        <end position="160"/>
    </location>
</feature>
<dbReference type="Proteomes" id="UP000076727">
    <property type="component" value="Unassembled WGS sequence"/>
</dbReference>
<name>A0A165NHP0_9APHY</name>
<organism evidence="2 3">
    <name type="scientific">Daedalea quercina L-15889</name>
    <dbReference type="NCBI Taxonomy" id="1314783"/>
    <lineage>
        <taxon>Eukaryota</taxon>
        <taxon>Fungi</taxon>
        <taxon>Dikarya</taxon>
        <taxon>Basidiomycota</taxon>
        <taxon>Agaricomycotina</taxon>
        <taxon>Agaricomycetes</taxon>
        <taxon>Polyporales</taxon>
        <taxon>Fomitopsis</taxon>
    </lineage>
</organism>
<accession>A0A165NHP0</accession>
<proteinExistence type="predicted"/>
<keyword evidence="3" id="KW-1185">Reference proteome</keyword>
<reference evidence="2 3" key="1">
    <citation type="journal article" date="2016" name="Mol. Biol. Evol.">
        <title>Comparative Genomics of Early-Diverging Mushroom-Forming Fungi Provides Insights into the Origins of Lignocellulose Decay Capabilities.</title>
        <authorList>
            <person name="Nagy L.G."/>
            <person name="Riley R."/>
            <person name="Tritt A."/>
            <person name="Adam C."/>
            <person name="Daum C."/>
            <person name="Floudas D."/>
            <person name="Sun H."/>
            <person name="Yadav J.S."/>
            <person name="Pangilinan J."/>
            <person name="Larsson K.H."/>
            <person name="Matsuura K."/>
            <person name="Barry K."/>
            <person name="Labutti K."/>
            <person name="Kuo R."/>
            <person name="Ohm R.A."/>
            <person name="Bhattacharya S.S."/>
            <person name="Shirouzu T."/>
            <person name="Yoshinaga Y."/>
            <person name="Martin F.M."/>
            <person name="Grigoriev I.V."/>
            <person name="Hibbett D.S."/>
        </authorList>
    </citation>
    <scope>NUCLEOTIDE SEQUENCE [LARGE SCALE GENOMIC DNA]</scope>
    <source>
        <strain evidence="2 3">L-15889</strain>
    </source>
</reference>
<gene>
    <name evidence="2" type="ORF">DAEQUDRAFT_767508</name>
</gene>
<protein>
    <submittedName>
        <fullName evidence="2">Uncharacterized protein</fullName>
    </submittedName>
</protein>